<dbReference type="InterPro" id="IPR001733">
    <property type="entry name" value="Peptidase_S26B"/>
</dbReference>
<sequence>MELFSKKEKKEKKEPLLKKIIGYVVSMLCILLCLYITIEVINANTNNRPPRIFGLSVSYVPTPSMEPTIMTGSYIMFVQADFDSVNEGDIIVYYNDTEAKYIVHRIIEKNEETRIITTKGDNNSIADDIEVKPEMIYGKYLTTLGFMAIFSGGINQNLIFFILIIIFVLMLGMQIASMFISKKKDEIKEDKEKKKDLLREEMKRQILAEELAKLKAENEALLNSQTKDDKELEEEKENQESANFEE</sequence>
<dbReference type="EC" id="3.4.21.89" evidence="5"/>
<dbReference type="InterPro" id="IPR019533">
    <property type="entry name" value="Peptidase_S26"/>
</dbReference>
<evidence type="ECO:0000313" key="9">
    <source>
        <dbReference type="EMBL" id="RIA75432.1"/>
    </source>
</evidence>
<evidence type="ECO:0000256" key="1">
    <source>
        <dbReference type="ARBA" id="ARBA00004370"/>
    </source>
</evidence>
<evidence type="ECO:0000259" key="8">
    <source>
        <dbReference type="Pfam" id="PF10502"/>
    </source>
</evidence>
<name>A0A397RQH2_9MOLU</name>
<dbReference type="AlphaFoldDB" id="A0A397RQH2"/>
<dbReference type="Gene3D" id="2.10.109.10">
    <property type="entry name" value="Umud Fragment, subunit A"/>
    <property type="match status" value="1"/>
</dbReference>
<dbReference type="InterPro" id="IPR036286">
    <property type="entry name" value="LexA/Signal_pep-like_sf"/>
</dbReference>
<dbReference type="OrthoDB" id="2243765at2"/>
<dbReference type="EMBL" id="QXEV01000020">
    <property type="protein sequence ID" value="RIA75432.1"/>
    <property type="molecule type" value="Genomic_DNA"/>
</dbReference>
<dbReference type="PANTHER" id="PTHR10806:SF6">
    <property type="entry name" value="SIGNAL PEPTIDASE COMPLEX CATALYTIC SUBUNIT SEC11"/>
    <property type="match status" value="1"/>
</dbReference>
<evidence type="ECO:0000256" key="2">
    <source>
        <dbReference type="ARBA" id="ARBA00022692"/>
    </source>
</evidence>
<evidence type="ECO:0000256" key="3">
    <source>
        <dbReference type="ARBA" id="ARBA00022989"/>
    </source>
</evidence>
<dbReference type="Proteomes" id="UP000266506">
    <property type="component" value="Unassembled WGS sequence"/>
</dbReference>
<reference evidence="9 10" key="1">
    <citation type="submission" date="2018-08" db="EMBL/GenBank/DDBJ databases">
        <title>Genomic Encyclopedia of Archaeal and Bacterial Type Strains, Phase II (KMG-II): from individual species to whole genera.</title>
        <authorList>
            <person name="Goeker M."/>
        </authorList>
    </citation>
    <scope>NUCLEOTIDE SEQUENCE [LARGE SCALE GENOMIC DNA]</scope>
    <source>
        <strain evidence="9 10">ATCC 27112</strain>
    </source>
</reference>
<keyword evidence="3 7" id="KW-1133">Transmembrane helix</keyword>
<comment type="subcellular location">
    <subcellularLocation>
        <location evidence="1">Membrane</location>
    </subcellularLocation>
</comment>
<feature type="transmembrane region" description="Helical" evidence="7">
    <location>
        <begin position="20"/>
        <end position="38"/>
    </location>
</feature>
<dbReference type="NCBIfam" id="TIGR02228">
    <property type="entry name" value="sigpep_I_arch"/>
    <property type="match status" value="1"/>
</dbReference>
<protein>
    <recommendedName>
        <fullName evidence="5">Signal peptidase I</fullName>
        <ecNumber evidence="5">3.4.21.89</ecNumber>
    </recommendedName>
</protein>
<proteinExistence type="predicted"/>
<dbReference type="GO" id="GO:0009003">
    <property type="term" value="F:signal peptidase activity"/>
    <property type="evidence" value="ECO:0007669"/>
    <property type="project" value="UniProtKB-EC"/>
</dbReference>
<feature type="compositionally biased region" description="Acidic residues" evidence="6">
    <location>
        <begin position="231"/>
        <end position="246"/>
    </location>
</feature>
<dbReference type="GO" id="GO:0016020">
    <property type="term" value="C:membrane"/>
    <property type="evidence" value="ECO:0007669"/>
    <property type="project" value="UniProtKB-SubCell"/>
</dbReference>
<dbReference type="PANTHER" id="PTHR10806">
    <property type="entry name" value="SIGNAL PEPTIDASE COMPLEX CATALYTIC SUBUNIT SEC11"/>
    <property type="match status" value="1"/>
</dbReference>
<dbReference type="CDD" id="cd06530">
    <property type="entry name" value="S26_SPase_I"/>
    <property type="match status" value="1"/>
</dbReference>
<feature type="transmembrane region" description="Helical" evidence="7">
    <location>
        <begin position="158"/>
        <end position="181"/>
    </location>
</feature>
<feature type="region of interest" description="Disordered" evidence="6">
    <location>
        <begin position="220"/>
        <end position="246"/>
    </location>
</feature>
<keyword evidence="4 7" id="KW-0472">Membrane</keyword>
<dbReference type="SUPFAM" id="SSF51306">
    <property type="entry name" value="LexA/Signal peptidase"/>
    <property type="match status" value="1"/>
</dbReference>
<feature type="domain" description="Peptidase S26" evidence="8">
    <location>
        <begin position="51"/>
        <end position="107"/>
    </location>
</feature>
<evidence type="ECO:0000256" key="6">
    <source>
        <dbReference type="SAM" id="MobiDB-lite"/>
    </source>
</evidence>
<dbReference type="RefSeq" id="WP_119016633.1">
    <property type="nucleotide sequence ID" value="NZ_QXEV01000020.1"/>
</dbReference>
<dbReference type="Pfam" id="PF10502">
    <property type="entry name" value="Peptidase_S26"/>
    <property type="match status" value="1"/>
</dbReference>
<dbReference type="GO" id="GO:0004252">
    <property type="term" value="F:serine-type endopeptidase activity"/>
    <property type="evidence" value="ECO:0007669"/>
    <property type="project" value="UniProtKB-UniRule"/>
</dbReference>
<dbReference type="InParanoid" id="A0A397RQH2"/>
<dbReference type="GO" id="GO:0006465">
    <property type="term" value="P:signal peptide processing"/>
    <property type="evidence" value="ECO:0007669"/>
    <property type="project" value="UniProtKB-UniRule"/>
</dbReference>
<keyword evidence="10" id="KW-1185">Reference proteome</keyword>
<evidence type="ECO:0000256" key="7">
    <source>
        <dbReference type="SAM" id="Phobius"/>
    </source>
</evidence>
<evidence type="ECO:0000256" key="4">
    <source>
        <dbReference type="ARBA" id="ARBA00023136"/>
    </source>
</evidence>
<keyword evidence="2 7" id="KW-0812">Transmembrane</keyword>
<comment type="caution">
    <text evidence="9">The sequence shown here is derived from an EMBL/GenBank/DDBJ whole genome shotgun (WGS) entry which is preliminary data.</text>
</comment>
<gene>
    <name evidence="9" type="ORF">EI71_01521</name>
</gene>
<evidence type="ECO:0000313" key="10">
    <source>
        <dbReference type="Proteomes" id="UP000266506"/>
    </source>
</evidence>
<evidence type="ECO:0000256" key="5">
    <source>
        <dbReference type="NCBIfam" id="TIGR02228"/>
    </source>
</evidence>
<accession>A0A397RQH2</accession>
<organism evidence="9 10">
    <name type="scientific">Anaeroplasma bactoclasticum</name>
    <dbReference type="NCBI Taxonomy" id="2088"/>
    <lineage>
        <taxon>Bacteria</taxon>
        <taxon>Bacillati</taxon>
        <taxon>Mycoplasmatota</taxon>
        <taxon>Mollicutes</taxon>
        <taxon>Anaeroplasmatales</taxon>
        <taxon>Anaeroplasmataceae</taxon>
        <taxon>Anaeroplasma</taxon>
    </lineage>
</organism>